<evidence type="ECO:0000313" key="2">
    <source>
        <dbReference type="Proteomes" id="UP000226092"/>
    </source>
</evidence>
<dbReference type="KEGG" id="vg:55604606"/>
<dbReference type="InterPro" id="IPR019506">
    <property type="entry name" value="Pept-inhibitor_PinA"/>
</dbReference>
<name>A0A223LEC2_9CAUD</name>
<evidence type="ECO:0000313" key="1">
    <source>
        <dbReference type="EMBL" id="ASU00313.1"/>
    </source>
</evidence>
<organism evidence="1 2">
    <name type="scientific">Aeromonas phage AS-zj</name>
    <dbReference type="NCBI Taxonomy" id="2024208"/>
    <lineage>
        <taxon>Viruses</taxon>
        <taxon>Duplodnaviria</taxon>
        <taxon>Heunggongvirae</taxon>
        <taxon>Uroviricota</taxon>
        <taxon>Caudoviricetes</taxon>
        <taxon>Pantevenvirales</taxon>
        <taxon>Straboviridae</taxon>
        <taxon>Emmerichvirinae</taxon>
        <taxon>Ceceduovirus</taxon>
        <taxon>Ceceduovirus aszj</taxon>
    </lineage>
</organism>
<dbReference type="EMBL" id="MF448340">
    <property type="protein sequence ID" value="ASU00313.1"/>
    <property type="molecule type" value="Genomic_DNA"/>
</dbReference>
<keyword evidence="2" id="KW-1185">Reference proteome</keyword>
<protein>
    <submittedName>
        <fullName evidence="1">Uncharacterized protein</fullName>
    </submittedName>
</protein>
<dbReference type="Pfam" id="PF10465">
    <property type="entry name" value="Inhibitor_I24"/>
    <property type="match status" value="1"/>
</dbReference>
<dbReference type="Proteomes" id="UP000226092">
    <property type="component" value="Segment"/>
</dbReference>
<sequence length="79" mass="9194">MLNKKFKIIEEVSPIMKSEFPLMVVGNYFTVKETLKTGYTEGITVIEMDDGTIYNIQDSSMSWCFYTIGMIPWRLVEIK</sequence>
<proteinExistence type="predicted"/>
<accession>A0A223LEC2</accession>
<dbReference type="RefSeq" id="YP_009834539.1">
    <property type="nucleotide sequence ID" value="NC_048673.1"/>
</dbReference>
<dbReference type="GeneID" id="55604606"/>
<reference evidence="1 2" key="1">
    <citation type="submission" date="2017-07" db="EMBL/GenBank/DDBJ databases">
        <title>In vitro design and evaluation of phage cocktails against multidrug-resistant Aeromonas salmonicida.</title>
        <authorList>
            <person name="Chen L."/>
            <person name="Yuan S."/>
            <person name="Ma Y."/>
        </authorList>
    </citation>
    <scope>NUCLEOTIDE SEQUENCE [LARGE SCALE GENOMIC DNA]</scope>
</reference>